<protein>
    <submittedName>
        <fullName evidence="3">RNA-binding protein</fullName>
    </submittedName>
</protein>
<dbReference type="EMBL" id="PFSI01000057">
    <property type="protein sequence ID" value="PJC24223.1"/>
    <property type="molecule type" value="Genomic_DNA"/>
</dbReference>
<keyword evidence="1" id="KW-0694">RNA-binding</keyword>
<dbReference type="InterPro" id="IPR012677">
    <property type="entry name" value="Nucleotide-bd_a/b_plait_sf"/>
</dbReference>
<dbReference type="SUPFAM" id="SSF54928">
    <property type="entry name" value="RNA-binding domain, RBD"/>
    <property type="match status" value="1"/>
</dbReference>
<dbReference type="Gene3D" id="3.30.70.330">
    <property type="match status" value="1"/>
</dbReference>
<dbReference type="InterPro" id="IPR048289">
    <property type="entry name" value="RRM2_NsCP33-like"/>
</dbReference>
<organism evidence="3 4">
    <name type="scientific">Candidatus Uhrbacteria bacterium CG_4_9_14_0_2_um_filter_41_50</name>
    <dbReference type="NCBI Taxonomy" id="1975031"/>
    <lineage>
        <taxon>Bacteria</taxon>
        <taxon>Candidatus Uhriibacteriota</taxon>
    </lineage>
</organism>
<dbReference type="PROSITE" id="PS50102">
    <property type="entry name" value="RRM"/>
    <property type="match status" value="1"/>
</dbReference>
<dbReference type="GO" id="GO:0003723">
    <property type="term" value="F:RNA binding"/>
    <property type="evidence" value="ECO:0007669"/>
    <property type="project" value="UniProtKB-KW"/>
</dbReference>
<accession>A0A2M8ENA0</accession>
<evidence type="ECO:0000313" key="3">
    <source>
        <dbReference type="EMBL" id="PJC24223.1"/>
    </source>
</evidence>
<dbReference type="PANTHER" id="PTHR48027">
    <property type="entry name" value="HETEROGENEOUS NUCLEAR RIBONUCLEOPROTEIN 87F-RELATED"/>
    <property type="match status" value="1"/>
</dbReference>
<dbReference type="SMART" id="SM00360">
    <property type="entry name" value="RRM"/>
    <property type="match status" value="1"/>
</dbReference>
<evidence type="ECO:0000256" key="1">
    <source>
        <dbReference type="ARBA" id="ARBA00022884"/>
    </source>
</evidence>
<feature type="domain" description="RRM" evidence="2">
    <location>
        <begin position="3"/>
        <end position="81"/>
    </location>
</feature>
<proteinExistence type="predicted"/>
<name>A0A2M8ENA0_9BACT</name>
<evidence type="ECO:0000313" key="4">
    <source>
        <dbReference type="Proteomes" id="UP000230251"/>
    </source>
</evidence>
<reference evidence="4" key="1">
    <citation type="submission" date="2017-09" db="EMBL/GenBank/DDBJ databases">
        <title>Depth-based differentiation of microbial function through sediment-hosted aquifers and enrichment of novel symbionts in the deep terrestrial subsurface.</title>
        <authorList>
            <person name="Probst A.J."/>
            <person name="Ladd B."/>
            <person name="Jarett J.K."/>
            <person name="Geller-Mcgrath D.E."/>
            <person name="Sieber C.M.K."/>
            <person name="Emerson J.B."/>
            <person name="Anantharaman K."/>
            <person name="Thomas B.C."/>
            <person name="Malmstrom R."/>
            <person name="Stieglmeier M."/>
            <person name="Klingl A."/>
            <person name="Woyke T."/>
            <person name="Ryan C.M."/>
            <person name="Banfield J.F."/>
        </authorList>
    </citation>
    <scope>NUCLEOTIDE SEQUENCE [LARGE SCALE GENOMIC DNA]</scope>
</reference>
<dbReference type="Pfam" id="PF00076">
    <property type="entry name" value="RRM_1"/>
    <property type="match status" value="1"/>
</dbReference>
<gene>
    <name evidence="3" type="ORF">CO057_04015</name>
</gene>
<dbReference type="AlphaFoldDB" id="A0A2M8ENA0"/>
<dbReference type="Proteomes" id="UP000230251">
    <property type="component" value="Unassembled WGS sequence"/>
</dbReference>
<sequence>MNNKLFVGNLPWSVDDQALADLFAKYGEVVSARVVRDRMTDRSRGFGFVEFTDEASAQGAVEALNETEVEGRAITVSIAKPKTDE</sequence>
<dbReference type="InterPro" id="IPR035979">
    <property type="entry name" value="RBD_domain_sf"/>
</dbReference>
<dbReference type="InterPro" id="IPR000504">
    <property type="entry name" value="RRM_dom"/>
</dbReference>
<dbReference type="InterPro" id="IPR052462">
    <property type="entry name" value="SLIRP/GR-RBP-like"/>
</dbReference>
<evidence type="ECO:0000259" key="2">
    <source>
        <dbReference type="PROSITE" id="PS50102"/>
    </source>
</evidence>
<comment type="caution">
    <text evidence="3">The sequence shown here is derived from an EMBL/GenBank/DDBJ whole genome shotgun (WGS) entry which is preliminary data.</text>
</comment>
<dbReference type="CDD" id="cd21608">
    <property type="entry name" value="RRM2_NsCP33_like"/>
    <property type="match status" value="1"/>
</dbReference>